<dbReference type="GO" id="GO:0008745">
    <property type="term" value="F:N-acetylmuramoyl-L-alanine amidase activity"/>
    <property type="evidence" value="ECO:0007669"/>
    <property type="project" value="UniProtKB-EC"/>
</dbReference>
<evidence type="ECO:0000256" key="2">
    <source>
        <dbReference type="ARBA" id="ARBA00004418"/>
    </source>
</evidence>
<dbReference type="EC" id="3.5.1.28" evidence="4"/>
<evidence type="ECO:0000259" key="10">
    <source>
        <dbReference type="PROSITE" id="PS51782"/>
    </source>
</evidence>
<evidence type="ECO:0000256" key="3">
    <source>
        <dbReference type="ARBA" id="ARBA00010860"/>
    </source>
</evidence>
<dbReference type="CDD" id="cd02696">
    <property type="entry name" value="MurNAc-LAA"/>
    <property type="match status" value="1"/>
</dbReference>
<proteinExistence type="inferred from homology"/>
<dbReference type="PROSITE" id="PS51782">
    <property type="entry name" value="LYSM"/>
    <property type="match status" value="1"/>
</dbReference>
<comment type="similarity">
    <text evidence="3">Belongs to the N-acetylmuramoyl-L-alanine amidase 3 family.</text>
</comment>
<keyword evidence="5" id="KW-0732">Signal</keyword>
<dbReference type="InterPro" id="IPR002508">
    <property type="entry name" value="MurNAc-LAA_cat"/>
</dbReference>
<dbReference type="SUPFAM" id="SSF54106">
    <property type="entry name" value="LysM domain"/>
    <property type="match status" value="1"/>
</dbReference>
<feature type="domain" description="LysM" evidence="10">
    <location>
        <begin position="431"/>
        <end position="474"/>
    </location>
</feature>
<reference evidence="11" key="1">
    <citation type="submission" date="2015-09" db="EMBL/GenBank/DDBJ databases">
        <title>Draft Genome Sequences of Two Novel Amoeba-resistant Intranuclear Bacteria, Candidatus Berkiella cookevillensis and Candidatus Berkiella aquae.</title>
        <authorList>
            <person name="Mehari Y.T."/>
            <person name="Arivett B.A."/>
            <person name="Farone A.L."/>
            <person name="Gunderson J.H."/>
            <person name="Farone M.B."/>
        </authorList>
    </citation>
    <scope>NUCLEOTIDE SEQUENCE [LARGE SCALE GENOMIC DNA]</scope>
    <source>
        <strain evidence="11">CC99</strain>
    </source>
</reference>
<dbReference type="Gene3D" id="3.40.630.40">
    <property type="entry name" value="Zn-dependent exopeptidases"/>
    <property type="match status" value="1"/>
</dbReference>
<dbReference type="GO" id="GO:0009253">
    <property type="term" value="P:peptidoglycan catabolic process"/>
    <property type="evidence" value="ECO:0007669"/>
    <property type="project" value="InterPro"/>
</dbReference>
<evidence type="ECO:0000256" key="8">
    <source>
        <dbReference type="ARBA" id="ARBA00023316"/>
    </source>
</evidence>
<evidence type="ECO:0000256" key="1">
    <source>
        <dbReference type="ARBA" id="ARBA00001561"/>
    </source>
</evidence>
<accession>A0A0Q9YRV5</accession>
<name>A0A0Q9YRV5_9GAMM</name>
<evidence type="ECO:0000256" key="9">
    <source>
        <dbReference type="ARBA" id="ARBA00074581"/>
    </source>
</evidence>
<comment type="catalytic activity">
    <reaction evidence="1">
        <text>Hydrolyzes the link between N-acetylmuramoyl residues and L-amino acid residues in certain cell-wall glycopeptides.</text>
        <dbReference type="EC" id="3.5.1.28"/>
    </reaction>
</comment>
<evidence type="ECO:0000256" key="7">
    <source>
        <dbReference type="ARBA" id="ARBA00022801"/>
    </source>
</evidence>
<evidence type="ECO:0000313" key="11">
    <source>
        <dbReference type="EMBL" id="KRG19550.1"/>
    </source>
</evidence>
<dbReference type="FunFam" id="3.40.630.40:FF:000001">
    <property type="entry name" value="N-acetylmuramoyl-L-alanine amidase"/>
    <property type="match status" value="1"/>
</dbReference>
<gene>
    <name evidence="11" type="primary">amiC_2</name>
    <name evidence="11" type="ORF">CC99x_00562</name>
</gene>
<dbReference type="SMART" id="SM00646">
    <property type="entry name" value="Ami_3"/>
    <property type="match status" value="1"/>
</dbReference>
<dbReference type="InterPro" id="IPR050695">
    <property type="entry name" value="N-acetylmuramoyl_amidase_3"/>
</dbReference>
<dbReference type="SMART" id="SM00257">
    <property type="entry name" value="LysM"/>
    <property type="match status" value="1"/>
</dbReference>
<evidence type="ECO:0000256" key="5">
    <source>
        <dbReference type="ARBA" id="ARBA00022729"/>
    </source>
</evidence>
<comment type="caution">
    <text evidence="11">The sequence shown here is derived from an EMBL/GenBank/DDBJ whole genome shotgun (WGS) entry which is preliminary data.</text>
</comment>
<evidence type="ECO:0000256" key="6">
    <source>
        <dbReference type="ARBA" id="ARBA00022764"/>
    </source>
</evidence>
<dbReference type="Pfam" id="PF11741">
    <property type="entry name" value="AMIN"/>
    <property type="match status" value="1"/>
</dbReference>
<dbReference type="Pfam" id="PF01476">
    <property type="entry name" value="LysM"/>
    <property type="match status" value="1"/>
</dbReference>
<dbReference type="PATRIC" id="fig|1590042.3.peg.580"/>
<keyword evidence="8" id="KW-0961">Cell wall biogenesis/degradation</keyword>
<dbReference type="Pfam" id="PF01520">
    <property type="entry name" value="Amidase_3"/>
    <property type="match status" value="1"/>
</dbReference>
<dbReference type="Gene3D" id="2.60.40.3500">
    <property type="match status" value="1"/>
</dbReference>
<dbReference type="PANTHER" id="PTHR30404:SF0">
    <property type="entry name" value="N-ACETYLMURAMOYL-L-ALANINE AMIDASE AMIC"/>
    <property type="match status" value="1"/>
</dbReference>
<keyword evidence="7 11" id="KW-0378">Hydrolase</keyword>
<dbReference type="GO" id="GO:0030288">
    <property type="term" value="C:outer membrane-bounded periplasmic space"/>
    <property type="evidence" value="ECO:0007669"/>
    <property type="project" value="TreeGrafter"/>
</dbReference>
<organism evidence="11">
    <name type="scientific">Candidatus Berkiella cookevillensis</name>
    <dbReference type="NCBI Taxonomy" id="437022"/>
    <lineage>
        <taxon>Bacteria</taxon>
        <taxon>Pseudomonadati</taxon>
        <taxon>Pseudomonadota</taxon>
        <taxon>Gammaproteobacteria</taxon>
        <taxon>Candidatus Berkiellales</taxon>
        <taxon>Candidatus Berkiellaceae</taxon>
        <taxon>Candidatus Berkiella</taxon>
    </lineage>
</organism>
<keyword evidence="6" id="KW-0574">Periplasm</keyword>
<dbReference type="InterPro" id="IPR021731">
    <property type="entry name" value="AMIN_dom"/>
</dbReference>
<dbReference type="Gene3D" id="3.10.350.10">
    <property type="entry name" value="LysM domain"/>
    <property type="match status" value="1"/>
</dbReference>
<dbReference type="AlphaFoldDB" id="A0A0Q9YRV5"/>
<dbReference type="SUPFAM" id="SSF53187">
    <property type="entry name" value="Zn-dependent exopeptidases"/>
    <property type="match status" value="1"/>
</dbReference>
<dbReference type="PANTHER" id="PTHR30404">
    <property type="entry name" value="N-ACETYLMURAMOYL-L-ALANINE AMIDASE"/>
    <property type="match status" value="1"/>
</dbReference>
<dbReference type="EMBL" id="LKHV01000002">
    <property type="protein sequence ID" value="KRG19550.1"/>
    <property type="molecule type" value="Genomic_DNA"/>
</dbReference>
<dbReference type="STRING" id="437022.CC99x_00562"/>
<dbReference type="InterPro" id="IPR018392">
    <property type="entry name" value="LysM"/>
</dbReference>
<dbReference type="GO" id="GO:0071555">
    <property type="term" value="P:cell wall organization"/>
    <property type="evidence" value="ECO:0007669"/>
    <property type="project" value="UniProtKB-KW"/>
</dbReference>
<sequence>MLLYRIYSTKSFLSLFVFSMALVFLGMRLAMGATTIQGARVWAAPDNTRVVFDISDQVEYKLFTLSNPNRVVIDFKNADWKAKGAPQLNDSNIKSFRHGVRDTHDLRVVFDLHEAAKPKSFILAPNKTYGHRLVLDLESTTKKSVEKGIEKNTEQIISVPEVSSSLPTPIKRPQKQQNNKRYIVAIDPGHGGEDPGAVGRRFKTKEKDIVLQVARMLERKVNETPGLQAFLIRNGDYYVGLRQRINKARGQGADLFVSIHADSFKDSKATGASVFILSEKGASSEAARWLAESENRADLIGGISLDDKGDVLAQVLLDLSQSATKAASYELGQSVLNSLGRVTNLHKASVQQAGFAVLKSPDIPSILVEVGFLSNHIGEENLRKAAHQEKIASALLEGVKAYFAHRGQPLNKPVPKQMDGGQIAKVYKAHKVHEVKSGETLQKIALRYKTSTTAIVSHNRLKSHILQVGQQLKIPAESSAG</sequence>
<evidence type="ECO:0000256" key="4">
    <source>
        <dbReference type="ARBA" id="ARBA00011901"/>
    </source>
</evidence>
<dbReference type="InterPro" id="IPR036779">
    <property type="entry name" value="LysM_dom_sf"/>
</dbReference>
<comment type="subcellular location">
    <subcellularLocation>
        <location evidence="2">Periplasm</location>
    </subcellularLocation>
</comment>
<dbReference type="CDD" id="cd00118">
    <property type="entry name" value="LysM"/>
    <property type="match status" value="1"/>
</dbReference>
<protein>
    <recommendedName>
        <fullName evidence="9">N-acetylmuramoyl-L-alanine amidase AmiC</fullName>
        <ecNumber evidence="4">3.5.1.28</ecNumber>
    </recommendedName>
</protein>